<dbReference type="SUPFAM" id="SSF160443">
    <property type="entry name" value="SMR domain-like"/>
    <property type="match status" value="1"/>
</dbReference>
<sequence>MEASMILSSYPTIDLHGCDRDYAVYLVKDFINDNYKLQKHTIVIIHGIGNGILKNAVHKHLKNNHLVKEFHVDVINTGCTVVDLDLN</sequence>
<gene>
    <name evidence="2" type="ORF">OBE_01002</name>
</gene>
<proteinExistence type="predicted"/>
<name>K1TSY7_9ZZZZ</name>
<feature type="domain" description="Smr" evidence="1">
    <location>
        <begin position="13"/>
        <end position="85"/>
    </location>
</feature>
<dbReference type="EMBL" id="AJWZ01000670">
    <property type="protein sequence ID" value="EKC76132.1"/>
    <property type="molecule type" value="Genomic_DNA"/>
</dbReference>
<evidence type="ECO:0000259" key="1">
    <source>
        <dbReference type="PROSITE" id="PS50828"/>
    </source>
</evidence>
<organism evidence="2">
    <name type="scientific">human gut metagenome</name>
    <dbReference type="NCBI Taxonomy" id="408170"/>
    <lineage>
        <taxon>unclassified sequences</taxon>
        <taxon>metagenomes</taxon>
        <taxon>organismal metagenomes</taxon>
    </lineage>
</organism>
<dbReference type="Pfam" id="PF01713">
    <property type="entry name" value="Smr"/>
    <property type="match status" value="1"/>
</dbReference>
<dbReference type="SMART" id="SM00463">
    <property type="entry name" value="SMR"/>
    <property type="match status" value="1"/>
</dbReference>
<dbReference type="InterPro" id="IPR002625">
    <property type="entry name" value="Smr_dom"/>
</dbReference>
<accession>K1TSY7</accession>
<reference evidence="2" key="1">
    <citation type="journal article" date="2013" name="Environ. Microbiol.">
        <title>Microbiota from the distal guts of lean and obese adolescents exhibit partial functional redundancy besides clear differences in community structure.</title>
        <authorList>
            <person name="Ferrer M."/>
            <person name="Ruiz A."/>
            <person name="Lanza F."/>
            <person name="Haange S.B."/>
            <person name="Oberbach A."/>
            <person name="Till H."/>
            <person name="Bargiela R."/>
            <person name="Campoy C."/>
            <person name="Segura M.T."/>
            <person name="Richter M."/>
            <person name="von Bergen M."/>
            <person name="Seifert J."/>
            <person name="Suarez A."/>
        </authorList>
    </citation>
    <scope>NUCLEOTIDE SEQUENCE</scope>
</reference>
<protein>
    <submittedName>
        <fullName evidence="2">Protein containing Smr protein/MutS2</fullName>
    </submittedName>
</protein>
<dbReference type="AlphaFoldDB" id="K1TSY7"/>
<dbReference type="PROSITE" id="PS50828">
    <property type="entry name" value="SMR"/>
    <property type="match status" value="1"/>
</dbReference>
<dbReference type="InterPro" id="IPR036063">
    <property type="entry name" value="Smr_dom_sf"/>
</dbReference>
<comment type="caution">
    <text evidence="2">The sequence shown here is derived from an EMBL/GenBank/DDBJ whole genome shotgun (WGS) entry which is preliminary data.</text>
</comment>
<evidence type="ECO:0000313" key="2">
    <source>
        <dbReference type="EMBL" id="EKC76132.1"/>
    </source>
</evidence>
<dbReference type="Gene3D" id="3.30.1370.110">
    <property type="match status" value="1"/>
</dbReference>